<dbReference type="InterPro" id="IPR057670">
    <property type="entry name" value="SH3_retrovirus"/>
</dbReference>
<evidence type="ECO:0000259" key="1">
    <source>
        <dbReference type="Pfam" id="PF07727"/>
    </source>
</evidence>
<organism evidence="3">
    <name type="scientific">Tanacetum cinerariifolium</name>
    <name type="common">Dalmatian daisy</name>
    <name type="synonym">Chrysanthemum cinerariifolium</name>
    <dbReference type="NCBI Taxonomy" id="118510"/>
    <lineage>
        <taxon>Eukaryota</taxon>
        <taxon>Viridiplantae</taxon>
        <taxon>Streptophyta</taxon>
        <taxon>Embryophyta</taxon>
        <taxon>Tracheophyta</taxon>
        <taxon>Spermatophyta</taxon>
        <taxon>Magnoliopsida</taxon>
        <taxon>eudicotyledons</taxon>
        <taxon>Gunneridae</taxon>
        <taxon>Pentapetalae</taxon>
        <taxon>asterids</taxon>
        <taxon>campanulids</taxon>
        <taxon>Asterales</taxon>
        <taxon>Asteraceae</taxon>
        <taxon>Asteroideae</taxon>
        <taxon>Anthemideae</taxon>
        <taxon>Anthemidinae</taxon>
        <taxon>Tanacetum</taxon>
    </lineage>
</organism>
<evidence type="ECO:0000259" key="2">
    <source>
        <dbReference type="Pfam" id="PF25597"/>
    </source>
</evidence>
<dbReference type="InterPro" id="IPR043502">
    <property type="entry name" value="DNA/RNA_pol_sf"/>
</dbReference>
<evidence type="ECO:0000313" key="3">
    <source>
        <dbReference type="EMBL" id="GFA44749.1"/>
    </source>
</evidence>
<reference evidence="3" key="1">
    <citation type="journal article" date="2019" name="Sci. Rep.">
        <title>Draft genome of Tanacetum cinerariifolium, the natural source of mosquito coil.</title>
        <authorList>
            <person name="Yamashiro T."/>
            <person name="Shiraishi A."/>
            <person name="Satake H."/>
            <person name="Nakayama K."/>
        </authorList>
    </citation>
    <scope>NUCLEOTIDE SEQUENCE</scope>
</reference>
<proteinExistence type="predicted"/>
<dbReference type="PANTHER" id="PTHR11439">
    <property type="entry name" value="GAG-POL-RELATED RETROTRANSPOSON"/>
    <property type="match status" value="1"/>
</dbReference>
<accession>A0A699JL81</accession>
<dbReference type="PANTHER" id="PTHR11439:SF495">
    <property type="entry name" value="REVERSE TRANSCRIPTASE, RNA-DEPENDENT DNA POLYMERASE-RELATED"/>
    <property type="match status" value="1"/>
</dbReference>
<feature type="domain" description="Reverse transcriptase Ty1/copia-type" evidence="1">
    <location>
        <begin position="275"/>
        <end position="495"/>
    </location>
</feature>
<dbReference type="Pfam" id="PF07727">
    <property type="entry name" value="RVT_2"/>
    <property type="match status" value="1"/>
</dbReference>
<name>A0A699JL81_TANCI</name>
<sequence>MVGPHAIGFLKPFGCHVMILNTLDNLGKFEAKGDEGYFIGYSMSSKAFRVFNKRTKRVEENLHVDFLENKPIEKGASPNWLFDIDSLTNSMNYVPVVVVGTNSTNISGTKEAAGQDVKKDVSSLRYIVLPNWFHDAHLESSTINAQDICSADAPKSSGNSNPTATLINPSADHMETLAVETPIPTVSSLVPTACLNDSLEPSSDTRLMSKRVTSQDDTPSLDNIISLTNRFEDILGVTTNTDDTSRVEADLGNMEDNISASPTLILRIHKDHTKNVWSLVDCSKGVRPIGTKWVLKNKKDERGIVIRNKARLVAQGDTQEEGIDYDEVFAPVARIKAIRLFLAYASFMGFTVYQMDVKSAFLYGTIDEEVYVMQPPGFQDPEFLARVYKVEKTMYELHQAPRAWYGTLSKYLLTNGFQRGTINQTLFIRRHRGDFILVQVYVDDIIFGSSNPQLCREFEALMHEKFQMSAMGELNFFLGLQVLQKKDDIFLSQDKHQVTPKECHLHAVKRIFRYLKGHPKLGLWYPKESPFDLTIVATSTTEAEYVAAASSCGQVLWIQNQLLDYGLSMPCEALSKEISSSILL</sequence>
<dbReference type="EMBL" id="BKCJ010425686">
    <property type="protein sequence ID" value="GFA44749.1"/>
    <property type="molecule type" value="Genomic_DNA"/>
</dbReference>
<gene>
    <name evidence="3" type="ORF">Tci_616721</name>
</gene>
<protein>
    <submittedName>
        <fullName evidence="3">Uncharacterized protein</fullName>
    </submittedName>
</protein>
<dbReference type="AlphaFoldDB" id="A0A699JL81"/>
<dbReference type="SUPFAM" id="SSF56672">
    <property type="entry name" value="DNA/RNA polymerases"/>
    <property type="match status" value="1"/>
</dbReference>
<comment type="caution">
    <text evidence="3">The sequence shown here is derived from an EMBL/GenBank/DDBJ whole genome shotgun (WGS) entry which is preliminary data.</text>
</comment>
<feature type="domain" description="Retroviral polymerase SH3-like" evidence="2">
    <location>
        <begin position="15"/>
        <end position="72"/>
    </location>
</feature>
<dbReference type="Pfam" id="PF25597">
    <property type="entry name" value="SH3_retrovirus"/>
    <property type="match status" value="1"/>
</dbReference>
<feature type="non-terminal residue" evidence="3">
    <location>
        <position position="584"/>
    </location>
</feature>
<dbReference type="InterPro" id="IPR013103">
    <property type="entry name" value="RVT_2"/>
</dbReference>